<organism evidence="3 4">
    <name type="scientific">Lentzea pudingi</name>
    <dbReference type="NCBI Taxonomy" id="1789439"/>
    <lineage>
        <taxon>Bacteria</taxon>
        <taxon>Bacillati</taxon>
        <taxon>Actinomycetota</taxon>
        <taxon>Actinomycetes</taxon>
        <taxon>Pseudonocardiales</taxon>
        <taxon>Pseudonocardiaceae</taxon>
        <taxon>Lentzea</taxon>
    </lineage>
</organism>
<proteinExistence type="predicted"/>
<keyword evidence="2" id="KW-0472">Membrane</keyword>
<feature type="transmembrane region" description="Helical" evidence="2">
    <location>
        <begin position="38"/>
        <end position="57"/>
    </location>
</feature>
<evidence type="ECO:0000256" key="1">
    <source>
        <dbReference type="SAM" id="MobiDB-lite"/>
    </source>
</evidence>
<evidence type="ECO:0000256" key="2">
    <source>
        <dbReference type="SAM" id="Phobius"/>
    </source>
</evidence>
<keyword evidence="4" id="KW-1185">Reference proteome</keyword>
<evidence type="ECO:0008006" key="5">
    <source>
        <dbReference type="Google" id="ProtNLM"/>
    </source>
</evidence>
<sequence length="66" mass="7181">MTTTTTKPRLTTPPATTTSATPPVHQDNRLANTGTSPVWTLLLGVLMLVGGSILMLLDRARRQPRR</sequence>
<keyword evidence="2" id="KW-1133">Transmembrane helix</keyword>
<feature type="compositionally biased region" description="Low complexity" evidence="1">
    <location>
        <begin position="1"/>
        <end position="23"/>
    </location>
</feature>
<dbReference type="NCBIfam" id="TIGR01167">
    <property type="entry name" value="LPXTG_anchor"/>
    <property type="match status" value="1"/>
</dbReference>
<evidence type="ECO:0000313" key="4">
    <source>
        <dbReference type="Proteomes" id="UP000597656"/>
    </source>
</evidence>
<keyword evidence="2" id="KW-0812">Transmembrane</keyword>
<dbReference type="RefSeq" id="WP_189154413.1">
    <property type="nucleotide sequence ID" value="NZ_BMNC01000002.1"/>
</dbReference>
<comment type="caution">
    <text evidence="3">The sequence shown here is derived from an EMBL/GenBank/DDBJ whole genome shotgun (WGS) entry which is preliminary data.</text>
</comment>
<name>A0ABQ2HKU0_9PSEU</name>
<reference evidence="4" key="1">
    <citation type="journal article" date="2019" name="Int. J. Syst. Evol. Microbiol.">
        <title>The Global Catalogue of Microorganisms (GCM) 10K type strain sequencing project: providing services to taxonomists for standard genome sequencing and annotation.</title>
        <authorList>
            <consortium name="The Broad Institute Genomics Platform"/>
            <consortium name="The Broad Institute Genome Sequencing Center for Infectious Disease"/>
            <person name="Wu L."/>
            <person name="Ma J."/>
        </authorList>
    </citation>
    <scope>NUCLEOTIDE SEQUENCE [LARGE SCALE GENOMIC DNA]</scope>
    <source>
        <strain evidence="4">CGMCC 4.7319</strain>
    </source>
</reference>
<evidence type="ECO:0000313" key="3">
    <source>
        <dbReference type="EMBL" id="GGM84847.1"/>
    </source>
</evidence>
<accession>A0ABQ2HKU0</accession>
<feature type="region of interest" description="Disordered" evidence="1">
    <location>
        <begin position="1"/>
        <end position="32"/>
    </location>
</feature>
<protein>
    <recommendedName>
        <fullName evidence="5">LPXTG-motif cell wall anchor domain-containing protein</fullName>
    </recommendedName>
</protein>
<dbReference type="Proteomes" id="UP000597656">
    <property type="component" value="Unassembled WGS sequence"/>
</dbReference>
<gene>
    <name evidence="3" type="ORF">GCM10011609_21290</name>
</gene>
<dbReference type="EMBL" id="BMNC01000002">
    <property type="protein sequence ID" value="GGM84847.1"/>
    <property type="molecule type" value="Genomic_DNA"/>
</dbReference>